<evidence type="ECO:0000256" key="5">
    <source>
        <dbReference type="ARBA" id="ARBA00022989"/>
    </source>
</evidence>
<keyword evidence="5" id="KW-1133">Transmembrane helix</keyword>
<dbReference type="GO" id="GO:0005886">
    <property type="term" value="C:plasma membrane"/>
    <property type="evidence" value="ECO:0007669"/>
    <property type="project" value="UniProtKB-SubCell"/>
</dbReference>
<dbReference type="PROSITE" id="PS50850">
    <property type="entry name" value="MFS"/>
    <property type="match status" value="1"/>
</dbReference>
<dbReference type="Gene3D" id="1.20.1720.10">
    <property type="entry name" value="Multidrug resistance protein D"/>
    <property type="match status" value="1"/>
</dbReference>
<dbReference type="RefSeq" id="WP_166031149.1">
    <property type="nucleotide sequence ID" value="NZ_CP048877.1"/>
</dbReference>
<evidence type="ECO:0000256" key="2">
    <source>
        <dbReference type="ARBA" id="ARBA00022448"/>
    </source>
</evidence>
<dbReference type="SUPFAM" id="SSF103473">
    <property type="entry name" value="MFS general substrate transporter"/>
    <property type="match status" value="1"/>
</dbReference>
<dbReference type="AlphaFoldDB" id="A0A6G7PTN9"/>
<keyword evidence="6" id="KW-0472">Membrane</keyword>
<evidence type="ECO:0000256" key="4">
    <source>
        <dbReference type="ARBA" id="ARBA00022692"/>
    </source>
</evidence>
<dbReference type="Gene3D" id="1.20.1250.20">
    <property type="entry name" value="MFS general substrate transporter like domains"/>
    <property type="match status" value="1"/>
</dbReference>
<keyword evidence="8" id="KW-1185">Reference proteome</keyword>
<keyword evidence="4" id="KW-0812">Transmembrane</keyword>
<comment type="subcellular location">
    <subcellularLocation>
        <location evidence="1">Cell membrane</location>
        <topology evidence="1">Multi-pass membrane protein</topology>
    </subcellularLocation>
</comment>
<dbReference type="InterPro" id="IPR020846">
    <property type="entry name" value="MFS_dom"/>
</dbReference>
<keyword evidence="3" id="KW-1003">Cell membrane</keyword>
<organism evidence="7 8">
    <name type="scientific">Thermosulfuriphilus ammonigenes</name>
    <dbReference type="NCBI Taxonomy" id="1936021"/>
    <lineage>
        <taxon>Bacteria</taxon>
        <taxon>Pseudomonadati</taxon>
        <taxon>Thermodesulfobacteriota</taxon>
        <taxon>Thermodesulfobacteria</taxon>
        <taxon>Thermodesulfobacteriales</taxon>
        <taxon>Thermodesulfobacteriaceae</taxon>
        <taxon>Thermosulfuriphilus</taxon>
    </lineage>
</organism>
<evidence type="ECO:0000256" key="1">
    <source>
        <dbReference type="ARBA" id="ARBA00004651"/>
    </source>
</evidence>
<dbReference type="Pfam" id="PF07690">
    <property type="entry name" value="MFS_1"/>
    <property type="match status" value="1"/>
</dbReference>
<reference evidence="7 8" key="1">
    <citation type="submission" date="2020-02" db="EMBL/GenBank/DDBJ databases">
        <title>Genome analysis of Thermosulfuriphilus ammonigenes ST65T, an anaerobic thermophilic chemolithoautotrophic bacterium isolated from a deep-sea hydrothermal vent.</title>
        <authorList>
            <person name="Slobodkina G."/>
            <person name="Allioux M."/>
            <person name="Merkel A."/>
            <person name="Alain K."/>
            <person name="Jebbar M."/>
            <person name="Slobodkin A."/>
        </authorList>
    </citation>
    <scope>NUCLEOTIDE SEQUENCE [LARGE SCALE GENOMIC DNA]</scope>
    <source>
        <strain evidence="7 8">ST65</strain>
    </source>
</reference>
<dbReference type="NCBIfam" id="TIGR00711">
    <property type="entry name" value="efflux_EmrB"/>
    <property type="match status" value="1"/>
</dbReference>
<keyword evidence="2" id="KW-0813">Transport</keyword>
<sequence length="529" mass="58368">MNQQGVRPIYETISPALRALLTFVVMTGAFMAILDTTIVDVVIPKMMAPLATDLYGIQWVITAYMTAAAVGLLLIESLARVWGLKRLFLTGLATFTVSSALCGQAGSLPEMIVSRVVQGLGEAFIMASAQTILLSIYPPERRGLAMGIFSLGVSFAPALGPTLGGWLTEHLSWRWVFYVNLPVGSLNFLAGLALLPSALGRRGGFQFNFISYFFLAGFTVSLLILLSKGQQLGWFQADLIVYLGFGAAVLLILYLISELLSPRPLIDFYIFTLKEYGLSMGFYFFVLGFSMYQIFYLLPLYYEGLKQLTTFQTGLHMLAFAVFIGMFSPISGLLSDKIGPEKVLSLCLALYLFTAYFLVPSLNYYTPATRAALLTIPFGISLGTFFAPLTTLALRNLGEKTSLGVSLMHYLRFVGGSFGTAIATNTLKHRWALHYDEISALQNTTYLARFIEEGSQRLRAFFPETLATKKAKALMYHVQGLQSLSHAFQDTFRHSFYFALLGSAFLVTLIILKAKEGPPVSRRPRQVGS</sequence>
<protein>
    <submittedName>
        <fullName evidence="7">DHA2 family efflux MFS transporter permease subunit</fullName>
    </submittedName>
</protein>
<evidence type="ECO:0000313" key="7">
    <source>
        <dbReference type="EMBL" id="QIJ70926.1"/>
    </source>
</evidence>
<dbReference type="CDD" id="cd17503">
    <property type="entry name" value="MFS_LmrB_MDR_like"/>
    <property type="match status" value="1"/>
</dbReference>
<dbReference type="InterPro" id="IPR004638">
    <property type="entry name" value="EmrB-like"/>
</dbReference>
<dbReference type="KEGG" id="tav:G4V39_00955"/>
<dbReference type="InterPro" id="IPR036259">
    <property type="entry name" value="MFS_trans_sf"/>
</dbReference>
<proteinExistence type="predicted"/>
<dbReference type="GO" id="GO:0022857">
    <property type="term" value="F:transmembrane transporter activity"/>
    <property type="evidence" value="ECO:0007669"/>
    <property type="project" value="InterPro"/>
</dbReference>
<evidence type="ECO:0000313" key="8">
    <source>
        <dbReference type="Proteomes" id="UP000502179"/>
    </source>
</evidence>
<evidence type="ECO:0000256" key="6">
    <source>
        <dbReference type="ARBA" id="ARBA00023136"/>
    </source>
</evidence>
<dbReference type="PANTHER" id="PTHR42718">
    <property type="entry name" value="MAJOR FACILITATOR SUPERFAMILY MULTIDRUG TRANSPORTER MFSC"/>
    <property type="match status" value="1"/>
</dbReference>
<dbReference type="EMBL" id="CP048877">
    <property type="protein sequence ID" value="QIJ70926.1"/>
    <property type="molecule type" value="Genomic_DNA"/>
</dbReference>
<evidence type="ECO:0000256" key="3">
    <source>
        <dbReference type="ARBA" id="ARBA00022475"/>
    </source>
</evidence>
<gene>
    <name evidence="7" type="ORF">G4V39_00955</name>
</gene>
<dbReference type="Proteomes" id="UP000502179">
    <property type="component" value="Chromosome"/>
</dbReference>
<accession>A0A6G7PTN9</accession>
<name>A0A6G7PTN9_9BACT</name>
<dbReference type="InterPro" id="IPR011701">
    <property type="entry name" value="MFS"/>
</dbReference>
<dbReference type="PANTHER" id="PTHR42718:SF46">
    <property type="entry name" value="BLR6921 PROTEIN"/>
    <property type="match status" value="1"/>
</dbReference>